<name>A0A2N0YZI7_9BACI</name>
<comment type="caution">
    <text evidence="1">The sequence shown here is derived from an EMBL/GenBank/DDBJ whole genome shotgun (WGS) entry which is preliminary data.</text>
</comment>
<accession>A0A2N0YZI7</accession>
<dbReference type="OrthoDB" id="2356617at2"/>
<dbReference type="AlphaFoldDB" id="A0A2N0YZI7"/>
<protein>
    <recommendedName>
        <fullName evidence="3">Spore coat protein</fullName>
    </recommendedName>
</protein>
<evidence type="ECO:0000313" key="1">
    <source>
        <dbReference type="EMBL" id="PKG22664.1"/>
    </source>
</evidence>
<organism evidence="1 2">
    <name type="scientific">Niallia nealsonii</name>
    <dbReference type="NCBI Taxonomy" id="115979"/>
    <lineage>
        <taxon>Bacteria</taxon>
        <taxon>Bacillati</taxon>
        <taxon>Bacillota</taxon>
        <taxon>Bacilli</taxon>
        <taxon>Bacillales</taxon>
        <taxon>Bacillaceae</taxon>
        <taxon>Niallia</taxon>
    </lineage>
</organism>
<sequence length="62" mass="7069">MRENIGVHEALEIHELLTFKSLCLTKSSIMQGLVSDPKLKEIMKQDVIKASQHIEDLKNHLS</sequence>
<keyword evidence="2" id="KW-1185">Reference proteome</keyword>
<gene>
    <name evidence="1" type="ORF">CWS01_16175</name>
</gene>
<dbReference type="RefSeq" id="WP_101178214.1">
    <property type="nucleotide sequence ID" value="NZ_PISE01000037.1"/>
</dbReference>
<reference evidence="1 2" key="1">
    <citation type="journal article" date="2003" name="Int. J. Syst. Evol. Microbiol.">
        <title>Bacillus nealsonii sp. nov., isolated from a spacecraft-assembly facility, whose spores are gamma-radiation resistant.</title>
        <authorList>
            <person name="Venkateswaran K."/>
            <person name="Kempf M."/>
            <person name="Chen F."/>
            <person name="Satomi M."/>
            <person name="Nicholson W."/>
            <person name="Kern R."/>
        </authorList>
    </citation>
    <scope>NUCLEOTIDE SEQUENCE [LARGE SCALE GENOMIC DNA]</scope>
    <source>
        <strain evidence="1 2">FO-92</strain>
    </source>
</reference>
<dbReference type="Proteomes" id="UP000233375">
    <property type="component" value="Unassembled WGS sequence"/>
</dbReference>
<dbReference type="EMBL" id="PISE01000037">
    <property type="protein sequence ID" value="PKG22664.1"/>
    <property type="molecule type" value="Genomic_DNA"/>
</dbReference>
<evidence type="ECO:0008006" key="3">
    <source>
        <dbReference type="Google" id="ProtNLM"/>
    </source>
</evidence>
<evidence type="ECO:0000313" key="2">
    <source>
        <dbReference type="Proteomes" id="UP000233375"/>
    </source>
</evidence>
<proteinExistence type="predicted"/>